<dbReference type="InterPro" id="IPR049492">
    <property type="entry name" value="BD-FAE-like_dom"/>
</dbReference>
<feature type="non-terminal residue" evidence="3">
    <location>
        <position position="1"/>
    </location>
</feature>
<evidence type="ECO:0000313" key="3">
    <source>
        <dbReference type="EMBL" id="GAH16317.1"/>
    </source>
</evidence>
<gene>
    <name evidence="3" type="ORF">S01H4_54910</name>
</gene>
<dbReference type="InterPro" id="IPR029058">
    <property type="entry name" value="AB_hydrolase_fold"/>
</dbReference>
<proteinExistence type="predicted"/>
<name>X1D7V8_9ZZZZ</name>
<dbReference type="EMBL" id="BART01031638">
    <property type="protein sequence ID" value="GAH16317.1"/>
    <property type="molecule type" value="Genomic_DNA"/>
</dbReference>
<dbReference type="Pfam" id="PF20434">
    <property type="entry name" value="BD-FAE"/>
    <property type="match status" value="1"/>
</dbReference>
<organism evidence="3">
    <name type="scientific">marine sediment metagenome</name>
    <dbReference type="NCBI Taxonomy" id="412755"/>
    <lineage>
        <taxon>unclassified sequences</taxon>
        <taxon>metagenomes</taxon>
        <taxon>ecological metagenomes</taxon>
    </lineage>
</organism>
<evidence type="ECO:0000256" key="1">
    <source>
        <dbReference type="ARBA" id="ARBA00022801"/>
    </source>
</evidence>
<keyword evidence="1" id="KW-0378">Hydrolase</keyword>
<dbReference type="SUPFAM" id="SSF53474">
    <property type="entry name" value="alpha/beta-Hydrolases"/>
    <property type="match status" value="1"/>
</dbReference>
<dbReference type="PANTHER" id="PTHR48081">
    <property type="entry name" value="AB HYDROLASE SUPERFAMILY PROTEIN C4A8.06C"/>
    <property type="match status" value="1"/>
</dbReference>
<accession>X1D7V8</accession>
<dbReference type="Gene3D" id="3.40.50.1820">
    <property type="entry name" value="alpha/beta hydrolase"/>
    <property type="match status" value="1"/>
</dbReference>
<comment type="caution">
    <text evidence="3">The sequence shown here is derived from an EMBL/GenBank/DDBJ whole genome shotgun (WGS) entry which is preliminary data.</text>
</comment>
<reference evidence="3" key="1">
    <citation type="journal article" date="2014" name="Front. Microbiol.">
        <title>High frequency of phylogenetically diverse reductive dehalogenase-homologous genes in deep subseafloor sedimentary metagenomes.</title>
        <authorList>
            <person name="Kawai M."/>
            <person name="Futagami T."/>
            <person name="Toyoda A."/>
            <person name="Takaki Y."/>
            <person name="Nishi S."/>
            <person name="Hori S."/>
            <person name="Arai W."/>
            <person name="Tsubouchi T."/>
            <person name="Morono Y."/>
            <person name="Uchiyama I."/>
            <person name="Ito T."/>
            <person name="Fujiyama A."/>
            <person name="Inagaki F."/>
            <person name="Takami H."/>
        </authorList>
    </citation>
    <scope>NUCLEOTIDE SEQUENCE</scope>
    <source>
        <strain evidence="3">Expedition CK06-06</strain>
    </source>
</reference>
<dbReference type="InterPro" id="IPR050300">
    <property type="entry name" value="GDXG_lipolytic_enzyme"/>
</dbReference>
<feature type="domain" description="BD-FAE-like" evidence="2">
    <location>
        <begin position="100"/>
        <end position="227"/>
    </location>
</feature>
<sequence>KRGKWDRKKFRKVALAGILISTALLSPFFITNITALNAEANFSKAFGQNWQQEIPSETNEYFLQTSFSTAGYYLGIPPKDCKIIENVLFYDNESIKLYFDVYMPLERGEGLPGQNSTLIRIHGGGWVSGDKGGSNMVQMNKYFAAQGYIVFDIQYGLYDSPIAVMDFITPSYNKGDFNIDDMIRHIGEFTKYLTENADIYGANLNSVFISGGSSGGHLASAAGLAIASGNYSNIFSQNLIIKGLIPFYPSNGQ</sequence>
<dbReference type="AlphaFoldDB" id="X1D7V8"/>
<dbReference type="GO" id="GO:0016787">
    <property type="term" value="F:hydrolase activity"/>
    <property type="evidence" value="ECO:0007669"/>
    <property type="project" value="UniProtKB-KW"/>
</dbReference>
<protein>
    <recommendedName>
        <fullName evidence="2">BD-FAE-like domain-containing protein</fullName>
    </recommendedName>
</protein>
<evidence type="ECO:0000259" key="2">
    <source>
        <dbReference type="Pfam" id="PF20434"/>
    </source>
</evidence>
<feature type="non-terminal residue" evidence="3">
    <location>
        <position position="253"/>
    </location>
</feature>